<evidence type="ECO:0000256" key="1">
    <source>
        <dbReference type="ARBA" id="ARBA00006484"/>
    </source>
</evidence>
<evidence type="ECO:0000313" key="3">
    <source>
        <dbReference type="EMBL" id="CCW34106.1"/>
    </source>
</evidence>
<keyword evidence="2 3" id="KW-0560">Oxidoreductase</keyword>
<dbReference type="PRINTS" id="PR00081">
    <property type="entry name" value="GDHRDH"/>
</dbReference>
<dbReference type="GO" id="GO:0047936">
    <property type="term" value="F:glucose 1-dehydrogenase [NAD(P)+] activity"/>
    <property type="evidence" value="ECO:0007669"/>
    <property type="project" value="UniProtKB-EC"/>
</dbReference>
<dbReference type="NCBIfam" id="NF005559">
    <property type="entry name" value="PRK07231.1"/>
    <property type="match status" value="1"/>
</dbReference>
<dbReference type="EC" id="1.1.1.47" evidence="3"/>
<protein>
    <submittedName>
        <fullName evidence="3">Dehydrogenases with different specificities (Related to short-chain alcohol dehydrogenases)</fullName>
        <ecNumber evidence="3">1.1.1.47</ecNumber>
    </submittedName>
</protein>
<dbReference type="STRING" id="454171.CP488_00888"/>
<evidence type="ECO:0000256" key="2">
    <source>
        <dbReference type="ARBA" id="ARBA00023002"/>
    </source>
</evidence>
<dbReference type="InParanoid" id="S0ESB6"/>
<dbReference type="PATRIC" id="fig|1303518.3.peg.272"/>
<dbReference type="KEGG" id="ccz:CCALI_00269"/>
<name>S0ESB6_CHTCT</name>
<proteinExistence type="inferred from homology"/>
<reference evidence="4" key="1">
    <citation type="submission" date="2013-03" db="EMBL/GenBank/DDBJ databases">
        <title>Genome sequence of Chthonomonas calidirosea, the first sequenced genome from the Armatimonadetes phylum (formally candidate division OP10).</title>
        <authorList>
            <person name="Lee K.C.Y."/>
            <person name="Morgan X.C."/>
            <person name="Dunfield P.F."/>
            <person name="Tamas I."/>
            <person name="Houghton K.M."/>
            <person name="Vyssotski M."/>
            <person name="Ryan J.L.J."/>
            <person name="Lagutin K."/>
            <person name="McDonald I.R."/>
            <person name="Stott M.B."/>
        </authorList>
    </citation>
    <scope>NUCLEOTIDE SEQUENCE [LARGE SCALE GENOMIC DNA]</scope>
    <source>
        <strain evidence="4">DSM 23976 / ICMP 18418 / T49</strain>
    </source>
</reference>
<dbReference type="InterPro" id="IPR020904">
    <property type="entry name" value="Sc_DH/Rdtase_CS"/>
</dbReference>
<gene>
    <name evidence="3" type="ORF">CCALI_00269</name>
</gene>
<evidence type="ECO:0000313" key="4">
    <source>
        <dbReference type="Proteomes" id="UP000014227"/>
    </source>
</evidence>
<dbReference type="SUPFAM" id="SSF51735">
    <property type="entry name" value="NAD(P)-binding Rossmann-fold domains"/>
    <property type="match status" value="1"/>
</dbReference>
<dbReference type="NCBIfam" id="NF009466">
    <property type="entry name" value="PRK12826.1-2"/>
    <property type="match status" value="1"/>
</dbReference>
<dbReference type="PROSITE" id="PS00061">
    <property type="entry name" value="ADH_SHORT"/>
    <property type="match status" value="1"/>
</dbReference>
<dbReference type="InterPro" id="IPR002347">
    <property type="entry name" value="SDR_fam"/>
</dbReference>
<keyword evidence="4" id="KW-1185">Reference proteome</keyword>
<dbReference type="Gene3D" id="3.40.50.720">
    <property type="entry name" value="NAD(P)-binding Rossmann-like Domain"/>
    <property type="match status" value="1"/>
</dbReference>
<comment type="similarity">
    <text evidence="1">Belongs to the short-chain dehydrogenases/reductases (SDR) family.</text>
</comment>
<organism evidence="3 4">
    <name type="scientific">Chthonomonas calidirosea (strain DSM 23976 / ICMP 18418 / T49)</name>
    <dbReference type="NCBI Taxonomy" id="1303518"/>
    <lineage>
        <taxon>Bacteria</taxon>
        <taxon>Bacillati</taxon>
        <taxon>Armatimonadota</taxon>
        <taxon>Chthonomonadia</taxon>
        <taxon>Chthonomonadales</taxon>
        <taxon>Chthonomonadaceae</taxon>
        <taxon>Chthonomonas</taxon>
    </lineage>
</organism>
<dbReference type="OrthoDB" id="9804104at2"/>
<dbReference type="eggNOG" id="COG1028">
    <property type="taxonomic scope" value="Bacteria"/>
</dbReference>
<dbReference type="InterPro" id="IPR036291">
    <property type="entry name" value="NAD(P)-bd_dom_sf"/>
</dbReference>
<dbReference type="Proteomes" id="UP000014227">
    <property type="component" value="Chromosome I"/>
</dbReference>
<dbReference type="AlphaFoldDB" id="S0ESB6"/>
<dbReference type="PANTHER" id="PTHR42760">
    <property type="entry name" value="SHORT-CHAIN DEHYDROGENASES/REDUCTASES FAMILY MEMBER"/>
    <property type="match status" value="1"/>
</dbReference>
<accession>S0ESB6</accession>
<dbReference type="FunFam" id="3.40.50.720:FF:000084">
    <property type="entry name" value="Short-chain dehydrogenase reductase"/>
    <property type="match status" value="1"/>
</dbReference>
<dbReference type="PRINTS" id="PR00080">
    <property type="entry name" value="SDRFAMILY"/>
</dbReference>
<dbReference type="NCBIfam" id="NF009384">
    <property type="entry name" value="PRK12743.1"/>
    <property type="match status" value="1"/>
</dbReference>
<dbReference type="RefSeq" id="WP_016481670.1">
    <property type="nucleotide sequence ID" value="NC_021487.1"/>
</dbReference>
<dbReference type="HOGENOM" id="CLU_010194_1_3_0"/>
<sequence>MRLKDKVALVTGASSGIGKAIAERFAAEGAHVAVNYLPVGAQEAAAETEVTTFGVTGIAVSGDVSRRDDVEQMVATVVQRFGRLDIAVNNAGIEMKKPFLDLTDEDWHKILSVNLYGAFLVCQTAARQMVKQGQGGKIINISSVHEDVPFPGYAPYCVSKGGLRMLMRNLALELAPYQINVNNIAPGAIATPINQQVLDDPQARANAISEIPWGRFGKPEEVAAVAVFLASDESSYVTGSTYYVDGGLTQQVTKY</sequence>
<dbReference type="FunCoup" id="S0ESB6">
    <property type="interactions" value="160"/>
</dbReference>
<dbReference type="PANTHER" id="PTHR42760:SF132">
    <property type="entry name" value="SHORT-CHAIN DEHYDROGENASE_REDUCTASE FAMILY PROTEIN"/>
    <property type="match status" value="1"/>
</dbReference>
<dbReference type="Pfam" id="PF13561">
    <property type="entry name" value="adh_short_C2"/>
    <property type="match status" value="1"/>
</dbReference>
<dbReference type="EMBL" id="HF951689">
    <property type="protein sequence ID" value="CCW34106.1"/>
    <property type="molecule type" value="Genomic_DNA"/>
</dbReference>